<feature type="compositionally biased region" description="Basic and acidic residues" evidence="1">
    <location>
        <begin position="706"/>
        <end position="717"/>
    </location>
</feature>
<feature type="compositionally biased region" description="Pro residues" evidence="1">
    <location>
        <begin position="693"/>
        <end position="705"/>
    </location>
</feature>
<feature type="region of interest" description="Disordered" evidence="1">
    <location>
        <begin position="652"/>
        <end position="778"/>
    </location>
</feature>
<feature type="non-terminal residue" evidence="2">
    <location>
        <position position="778"/>
    </location>
</feature>
<protein>
    <submittedName>
        <fullName evidence="2">Uncharacterized protein</fullName>
    </submittedName>
</protein>
<feature type="region of interest" description="Disordered" evidence="1">
    <location>
        <begin position="587"/>
        <end position="637"/>
    </location>
</feature>
<name>A0A6J4R9P7_9ACTN</name>
<feature type="region of interest" description="Disordered" evidence="1">
    <location>
        <begin position="404"/>
        <end position="516"/>
    </location>
</feature>
<sequence length="778" mass="82321">ALGQGPRLPPFRAGAVRCEAGRQAGGVLHFRGAVRFREPVAGGVGLQDERRGQDREPRGALRPAARGVRERLLAAALRLYPLRSGLPAAPGERGHNGRDDGGGVLFDRLDGSLRHRPARVSARQHRPYAGPRDGLSAPARGRGAAAGPVGGPRGLEQPPGDALSGPPRRPAARHLVSRGVFQGASGGARGGGQGGRERAGDLLARRAAGGDPRRAYHGRAHVRVRLEPVPLRPEPGLRGEAAARGGGPPGAAQRPPARDLRPRHPAAGGARAGLPAPRGDGLPLRRGRGSWPPPGGPGEGARQAGRARCRHGRAAARPELGAVAVPAPRVGRARLPVPPQLRGGAAARPGREARGIRERLPGPPRGGTLHHLQLSAVLPAGSGPVRVALRAGVLVRAPDLAAERRRHRPLRRPDPLHAHEGPHRRPGRRPDLPGDPLRPALVLPRPGGPPRPRPLVGRALRGGAVAGEAQDHGRRGPPVRRGRLDAPDLRARGPAHGVRVAPGAGTPPPGAGARRGLLRRGPRLVPRPERRHRRRVLSPHRHRQHKRVPVGAGQLQRLGRPSRLPAAPARGPRVLVEGAAGPGVVARGALPGPQRSLRPARRQGRLRRQLPARALGRALPGDRRPRGLAARTPAPEGVADLLARRPGARARPVLARPLGPAGLRRRWGAGGRPAIQDRRRGRRAGPDGRVHGPPSPQRQAHPPPALRDDPALPRRLLEPGPRCKVHPPGEVLRHHDVGATLRQGHKARPLDRRDDRRGRGQLRTRRASRGHGSVPAGM</sequence>
<dbReference type="AlphaFoldDB" id="A0A6J4R9P7"/>
<feature type="non-terminal residue" evidence="2">
    <location>
        <position position="1"/>
    </location>
</feature>
<reference evidence="2" key="1">
    <citation type="submission" date="2020-02" db="EMBL/GenBank/DDBJ databases">
        <authorList>
            <person name="Meier V. D."/>
        </authorList>
    </citation>
    <scope>NUCLEOTIDE SEQUENCE</scope>
    <source>
        <strain evidence="2">AVDCRST_MAG02</strain>
    </source>
</reference>
<feature type="compositionally biased region" description="Basic and acidic residues" evidence="1">
    <location>
        <begin position="92"/>
        <end position="113"/>
    </location>
</feature>
<gene>
    <name evidence="2" type="ORF">AVDCRST_MAG02-3348</name>
</gene>
<feature type="compositionally biased region" description="Low complexity" evidence="1">
    <location>
        <begin position="454"/>
        <end position="468"/>
    </location>
</feature>
<feature type="compositionally biased region" description="Basic and acidic residues" evidence="1">
    <location>
        <begin position="748"/>
        <end position="758"/>
    </location>
</feature>
<feature type="compositionally biased region" description="Low complexity" evidence="1">
    <location>
        <begin position="652"/>
        <end position="662"/>
    </location>
</feature>
<organism evidence="2">
    <name type="scientific">uncultured Rubrobacteraceae bacterium</name>
    <dbReference type="NCBI Taxonomy" id="349277"/>
    <lineage>
        <taxon>Bacteria</taxon>
        <taxon>Bacillati</taxon>
        <taxon>Actinomycetota</taxon>
        <taxon>Rubrobacteria</taxon>
        <taxon>Rubrobacterales</taxon>
        <taxon>Rubrobacteraceae</taxon>
        <taxon>environmental samples</taxon>
    </lineage>
</organism>
<feature type="region of interest" description="Disordered" evidence="1">
    <location>
        <begin position="334"/>
        <end position="368"/>
    </location>
</feature>
<evidence type="ECO:0000313" key="2">
    <source>
        <dbReference type="EMBL" id="CAA9468026.1"/>
    </source>
</evidence>
<feature type="region of interest" description="Disordered" evidence="1">
    <location>
        <begin position="227"/>
        <end position="313"/>
    </location>
</feature>
<feature type="compositionally biased region" description="Basic residues" evidence="1">
    <location>
        <begin position="759"/>
        <end position="769"/>
    </location>
</feature>
<feature type="compositionally biased region" description="Low complexity" evidence="1">
    <location>
        <begin position="587"/>
        <end position="597"/>
    </location>
</feature>
<feature type="compositionally biased region" description="Low complexity" evidence="1">
    <location>
        <begin position="434"/>
        <end position="445"/>
    </location>
</feature>
<proteinExistence type="predicted"/>
<feature type="compositionally biased region" description="Basic and acidic residues" evidence="1">
    <location>
        <begin position="349"/>
        <end position="360"/>
    </location>
</feature>
<feature type="compositionally biased region" description="Basic residues" evidence="1">
    <location>
        <begin position="114"/>
        <end position="126"/>
    </location>
</feature>
<feature type="compositionally biased region" description="Basic and acidic residues" evidence="1">
    <location>
        <begin position="411"/>
        <end position="432"/>
    </location>
</feature>
<feature type="compositionally biased region" description="Basic residues" evidence="1">
    <location>
        <begin position="598"/>
        <end position="610"/>
    </location>
</feature>
<feature type="compositionally biased region" description="Basic and acidic residues" evidence="1">
    <location>
        <begin position="482"/>
        <end position="491"/>
    </location>
</feature>
<dbReference type="EMBL" id="CADCVH010000100">
    <property type="protein sequence ID" value="CAA9468026.1"/>
    <property type="molecule type" value="Genomic_DNA"/>
</dbReference>
<evidence type="ECO:0000256" key="1">
    <source>
        <dbReference type="SAM" id="MobiDB-lite"/>
    </source>
</evidence>
<feature type="region of interest" description="Disordered" evidence="1">
    <location>
        <begin position="85"/>
        <end position="170"/>
    </location>
</feature>
<accession>A0A6J4R9P7</accession>
<feature type="compositionally biased region" description="Low complexity" evidence="1">
    <location>
        <begin position="265"/>
        <end position="284"/>
    </location>
</feature>
<feature type="compositionally biased region" description="Low complexity" evidence="1">
    <location>
        <begin position="137"/>
        <end position="147"/>
    </location>
</feature>